<keyword evidence="3" id="KW-1185">Reference proteome</keyword>
<sequence length="52" mass="5967">MQMAMEKSQLQSWEKVLKTLGSATAEEVKRMMDEINTDGDGFISFEEFTEFA</sequence>
<organism evidence="2 3">
    <name type="scientific">Dorcoceras hygrometricum</name>
    <dbReference type="NCBI Taxonomy" id="472368"/>
    <lineage>
        <taxon>Eukaryota</taxon>
        <taxon>Viridiplantae</taxon>
        <taxon>Streptophyta</taxon>
        <taxon>Embryophyta</taxon>
        <taxon>Tracheophyta</taxon>
        <taxon>Spermatophyta</taxon>
        <taxon>Magnoliopsida</taxon>
        <taxon>eudicotyledons</taxon>
        <taxon>Gunneridae</taxon>
        <taxon>Pentapetalae</taxon>
        <taxon>asterids</taxon>
        <taxon>lamiids</taxon>
        <taxon>Lamiales</taxon>
        <taxon>Gesneriaceae</taxon>
        <taxon>Didymocarpoideae</taxon>
        <taxon>Trichosporeae</taxon>
        <taxon>Loxocarpinae</taxon>
        <taxon>Dorcoceras</taxon>
    </lineage>
</organism>
<dbReference type="Gene3D" id="1.10.238.10">
    <property type="entry name" value="EF-hand"/>
    <property type="match status" value="1"/>
</dbReference>
<protein>
    <submittedName>
        <fullName evidence="2">Polcalcin Nic t 1-like</fullName>
    </submittedName>
</protein>
<proteinExistence type="predicted"/>
<evidence type="ECO:0000313" key="2">
    <source>
        <dbReference type="EMBL" id="KZV27987.1"/>
    </source>
</evidence>
<dbReference type="OrthoDB" id="26525at2759"/>
<accession>A0A2Z7B7Y8</accession>
<dbReference type="InterPro" id="IPR011992">
    <property type="entry name" value="EF-hand-dom_pair"/>
</dbReference>
<dbReference type="GO" id="GO:0005509">
    <property type="term" value="F:calcium ion binding"/>
    <property type="evidence" value="ECO:0007669"/>
    <property type="project" value="InterPro"/>
</dbReference>
<dbReference type="EMBL" id="KV010210">
    <property type="protein sequence ID" value="KZV27987.1"/>
    <property type="molecule type" value="Genomic_DNA"/>
</dbReference>
<dbReference type="AlphaFoldDB" id="A0A2Z7B7Y8"/>
<name>A0A2Z7B7Y8_9LAMI</name>
<dbReference type="PROSITE" id="PS50222">
    <property type="entry name" value="EF_HAND_2"/>
    <property type="match status" value="1"/>
</dbReference>
<feature type="domain" description="EF-hand" evidence="1">
    <location>
        <begin position="23"/>
        <end position="52"/>
    </location>
</feature>
<dbReference type="Pfam" id="PF00036">
    <property type="entry name" value="EF-hand_1"/>
    <property type="match status" value="1"/>
</dbReference>
<evidence type="ECO:0000259" key="1">
    <source>
        <dbReference type="PROSITE" id="PS50222"/>
    </source>
</evidence>
<evidence type="ECO:0000313" key="3">
    <source>
        <dbReference type="Proteomes" id="UP000250235"/>
    </source>
</evidence>
<gene>
    <name evidence="2" type="ORF">F511_25864</name>
</gene>
<dbReference type="Proteomes" id="UP000250235">
    <property type="component" value="Unassembled WGS sequence"/>
</dbReference>
<dbReference type="SUPFAM" id="SSF47473">
    <property type="entry name" value="EF-hand"/>
    <property type="match status" value="1"/>
</dbReference>
<reference evidence="2 3" key="1">
    <citation type="journal article" date="2015" name="Proc. Natl. Acad. Sci. U.S.A.">
        <title>The resurrection genome of Boea hygrometrica: A blueprint for survival of dehydration.</title>
        <authorList>
            <person name="Xiao L."/>
            <person name="Yang G."/>
            <person name="Zhang L."/>
            <person name="Yang X."/>
            <person name="Zhao S."/>
            <person name="Ji Z."/>
            <person name="Zhou Q."/>
            <person name="Hu M."/>
            <person name="Wang Y."/>
            <person name="Chen M."/>
            <person name="Xu Y."/>
            <person name="Jin H."/>
            <person name="Xiao X."/>
            <person name="Hu G."/>
            <person name="Bao F."/>
            <person name="Hu Y."/>
            <person name="Wan P."/>
            <person name="Li L."/>
            <person name="Deng X."/>
            <person name="Kuang T."/>
            <person name="Xiang C."/>
            <person name="Zhu J.K."/>
            <person name="Oliver M.J."/>
            <person name="He Y."/>
        </authorList>
    </citation>
    <scope>NUCLEOTIDE SEQUENCE [LARGE SCALE GENOMIC DNA]</scope>
    <source>
        <strain evidence="3">cv. XS01</strain>
    </source>
</reference>
<dbReference type="InterPro" id="IPR002048">
    <property type="entry name" value="EF_hand_dom"/>
</dbReference>